<gene>
    <name evidence="2" type="ORF">VP01_644g3</name>
</gene>
<protein>
    <submittedName>
        <fullName evidence="2">Uncharacterized protein</fullName>
    </submittedName>
</protein>
<accession>A0A0L6UFT0</accession>
<comment type="caution">
    <text evidence="2">The sequence shown here is derived from an EMBL/GenBank/DDBJ whole genome shotgun (WGS) entry which is preliminary data.</text>
</comment>
<feature type="region of interest" description="Disordered" evidence="1">
    <location>
        <begin position="56"/>
        <end position="102"/>
    </location>
</feature>
<organism evidence="2 3">
    <name type="scientific">Puccinia sorghi</name>
    <dbReference type="NCBI Taxonomy" id="27349"/>
    <lineage>
        <taxon>Eukaryota</taxon>
        <taxon>Fungi</taxon>
        <taxon>Dikarya</taxon>
        <taxon>Basidiomycota</taxon>
        <taxon>Pucciniomycotina</taxon>
        <taxon>Pucciniomycetes</taxon>
        <taxon>Pucciniales</taxon>
        <taxon>Pucciniaceae</taxon>
        <taxon>Puccinia</taxon>
    </lineage>
</organism>
<reference evidence="2 3" key="1">
    <citation type="submission" date="2015-08" db="EMBL/GenBank/DDBJ databases">
        <title>Next Generation Sequencing and Analysis of the Genome of Puccinia sorghi L Schw, the Causal Agent of Maize Common Rust.</title>
        <authorList>
            <person name="Rochi L."/>
            <person name="Burguener G."/>
            <person name="Darino M."/>
            <person name="Turjanski A."/>
            <person name="Kreff E."/>
            <person name="Dieguez M.J."/>
            <person name="Sacco F."/>
        </authorList>
    </citation>
    <scope>NUCLEOTIDE SEQUENCE [LARGE SCALE GENOMIC DNA]</scope>
    <source>
        <strain evidence="2 3">RO10H11247</strain>
    </source>
</reference>
<evidence type="ECO:0000313" key="3">
    <source>
        <dbReference type="Proteomes" id="UP000037035"/>
    </source>
</evidence>
<proteinExistence type="predicted"/>
<evidence type="ECO:0000256" key="1">
    <source>
        <dbReference type="SAM" id="MobiDB-lite"/>
    </source>
</evidence>
<dbReference type="EMBL" id="LAVV01011774">
    <property type="protein sequence ID" value="KNZ47376.1"/>
    <property type="molecule type" value="Genomic_DNA"/>
</dbReference>
<keyword evidence="3" id="KW-1185">Reference proteome</keyword>
<feature type="compositionally biased region" description="Polar residues" evidence="1">
    <location>
        <begin position="86"/>
        <end position="102"/>
    </location>
</feature>
<dbReference type="AlphaFoldDB" id="A0A0L6UFT0"/>
<sequence>MSPSHNAWATAALQSPPIQNHKDVIGKLQPLQSNHPLLRAILSDCKLVISLPNSPQPRTQFQRPLSSALSKSSTNNSGEPRKLKRLSQSTLDPITPASSAHTSLKTHSPQFCLLCRRSHGSVGVARVVSKFEQRCGLLVQCCSLDCSFEEFLQACNNLSLCLPHHKSKYGPRYELLIPVYNHIVHYLAMNKYKKEVKQAGKVDKEANNKKFLKNCEQLCNQFYKIETLPHQSHNANKFFQRLEKLMNTSEKNGPLAILPASGFSKTINSRQNISCLSARQEPIYCEDLAEPYGLVGGDSSESEASQEEEGSYEEEIDLTQPIPEARKDEYFKEGDVGDLYIQEEDFVVSDAP</sequence>
<feature type="compositionally biased region" description="Low complexity" evidence="1">
    <location>
        <begin position="65"/>
        <end position="77"/>
    </location>
</feature>
<feature type="region of interest" description="Disordered" evidence="1">
    <location>
        <begin position="295"/>
        <end position="325"/>
    </location>
</feature>
<dbReference type="VEuPathDB" id="FungiDB:VP01_644g3"/>
<name>A0A0L6UFT0_9BASI</name>
<feature type="compositionally biased region" description="Acidic residues" evidence="1">
    <location>
        <begin position="300"/>
        <end position="317"/>
    </location>
</feature>
<dbReference type="Proteomes" id="UP000037035">
    <property type="component" value="Unassembled WGS sequence"/>
</dbReference>
<evidence type="ECO:0000313" key="2">
    <source>
        <dbReference type="EMBL" id="KNZ47376.1"/>
    </source>
</evidence>